<feature type="transmembrane region" description="Helical" evidence="1">
    <location>
        <begin position="108"/>
        <end position="128"/>
    </location>
</feature>
<dbReference type="AlphaFoldDB" id="A0A542ZPH3"/>
<keyword evidence="1" id="KW-1133">Transmembrane helix</keyword>
<proteinExistence type="predicted"/>
<dbReference type="OrthoDB" id="5198533at2"/>
<sequence>MALYARPSWQLGRQITFDVFVLAWTIGWAVVGRAVTRMIDAVADPARGIVDTLGGLETNMEDAATGVEKVPLVGGGLRSPFDGAATQLGDLGAATVQQIELIERVAAISGWCVFLIPVLGIIAFWLPYRVSFHRRSSSAQRFIDSGADLDLFALRAMANQPMHVLAQISPDPVRDWREGDRRVIGELADVELRRSGLRLSERRSGLRLSERRSGLRLSEGRRE</sequence>
<comment type="caution">
    <text evidence="2">The sequence shown here is derived from an EMBL/GenBank/DDBJ whole genome shotgun (WGS) entry which is preliminary data.</text>
</comment>
<dbReference type="EMBL" id="VFOR01000001">
    <property type="protein sequence ID" value="TQL62265.1"/>
    <property type="molecule type" value="Genomic_DNA"/>
</dbReference>
<keyword evidence="1" id="KW-0812">Transmembrane</keyword>
<evidence type="ECO:0000313" key="2">
    <source>
        <dbReference type="EMBL" id="TQL62265.1"/>
    </source>
</evidence>
<name>A0A542ZPH3_9ACTN</name>
<keyword evidence="1" id="KW-0472">Membrane</keyword>
<organism evidence="2 3">
    <name type="scientific">Propioniferax innocua</name>
    <dbReference type="NCBI Taxonomy" id="1753"/>
    <lineage>
        <taxon>Bacteria</taxon>
        <taxon>Bacillati</taxon>
        <taxon>Actinomycetota</taxon>
        <taxon>Actinomycetes</taxon>
        <taxon>Propionibacteriales</taxon>
        <taxon>Propionibacteriaceae</taxon>
        <taxon>Propioniferax</taxon>
    </lineage>
</organism>
<feature type="transmembrane region" description="Helical" evidence="1">
    <location>
        <begin position="15"/>
        <end position="35"/>
    </location>
</feature>
<dbReference type="RefSeq" id="WP_142092141.1">
    <property type="nucleotide sequence ID" value="NZ_BAAAMD010000003.1"/>
</dbReference>
<reference evidence="2 3" key="1">
    <citation type="submission" date="2019-06" db="EMBL/GenBank/DDBJ databases">
        <title>Sequencing the genomes of 1000 actinobacteria strains.</title>
        <authorList>
            <person name="Klenk H.-P."/>
        </authorList>
    </citation>
    <scope>NUCLEOTIDE SEQUENCE [LARGE SCALE GENOMIC DNA]</scope>
    <source>
        <strain evidence="2 3">DSM 8251</strain>
    </source>
</reference>
<gene>
    <name evidence="2" type="ORF">FB460_0034</name>
</gene>
<dbReference type="Proteomes" id="UP000316196">
    <property type="component" value="Unassembled WGS sequence"/>
</dbReference>
<evidence type="ECO:0000256" key="1">
    <source>
        <dbReference type="SAM" id="Phobius"/>
    </source>
</evidence>
<accession>A0A542ZPH3</accession>
<keyword evidence="3" id="KW-1185">Reference proteome</keyword>
<protein>
    <submittedName>
        <fullName evidence="2">Uncharacterized protein</fullName>
    </submittedName>
</protein>
<evidence type="ECO:0000313" key="3">
    <source>
        <dbReference type="Proteomes" id="UP000316196"/>
    </source>
</evidence>